<dbReference type="GO" id="GO:0032153">
    <property type="term" value="C:cell division site"/>
    <property type="evidence" value="ECO:0007669"/>
    <property type="project" value="TreeGrafter"/>
</dbReference>
<organism evidence="7 8">
    <name type="scientific">Paenibacillus validus</name>
    <dbReference type="NCBI Taxonomy" id="44253"/>
    <lineage>
        <taxon>Bacteria</taxon>
        <taxon>Bacillati</taxon>
        <taxon>Bacillota</taxon>
        <taxon>Bacilli</taxon>
        <taxon>Bacillales</taxon>
        <taxon>Paenibacillaceae</taxon>
        <taxon>Paenibacillus</taxon>
    </lineage>
</organism>
<reference evidence="7 8" key="1">
    <citation type="submission" date="2019-11" db="EMBL/GenBank/DDBJ databases">
        <title>Draft genome sequences of five Paenibacillus species of dairy origin.</title>
        <authorList>
            <person name="Olajide A.M."/>
            <person name="Chen S."/>
            <person name="Lapointe G."/>
        </authorList>
    </citation>
    <scope>NUCLEOTIDE SEQUENCE [LARGE SCALE GENOMIC DNA]</scope>
    <source>
        <strain evidence="7 8">2CS3</strain>
    </source>
</reference>
<evidence type="ECO:0000256" key="1">
    <source>
        <dbReference type="ARBA" id="ARBA00004141"/>
    </source>
</evidence>
<evidence type="ECO:0000256" key="5">
    <source>
        <dbReference type="ARBA" id="ARBA00023136"/>
    </source>
</evidence>
<dbReference type="InterPro" id="IPR018365">
    <property type="entry name" value="Cell_cycle_FtsW-rel_CS"/>
</dbReference>
<accession>A0A7X2Z7F4</accession>
<dbReference type="PROSITE" id="PS00428">
    <property type="entry name" value="FTSW_RODA_SPOVE"/>
    <property type="match status" value="1"/>
</dbReference>
<dbReference type="GO" id="GO:0008360">
    <property type="term" value="P:regulation of cell shape"/>
    <property type="evidence" value="ECO:0007669"/>
    <property type="project" value="UniProtKB-KW"/>
</dbReference>
<keyword evidence="4 6" id="KW-1133">Transmembrane helix</keyword>
<proteinExistence type="predicted"/>
<name>A0A7X2Z7F4_9BACL</name>
<dbReference type="GO" id="GO:0015648">
    <property type="term" value="F:lipid-linked peptidoglycan transporter activity"/>
    <property type="evidence" value="ECO:0007669"/>
    <property type="project" value="TreeGrafter"/>
</dbReference>
<dbReference type="EMBL" id="WNZX01000001">
    <property type="protein sequence ID" value="MUG69125.1"/>
    <property type="molecule type" value="Genomic_DNA"/>
</dbReference>
<dbReference type="GO" id="GO:0005886">
    <property type="term" value="C:plasma membrane"/>
    <property type="evidence" value="ECO:0007669"/>
    <property type="project" value="TreeGrafter"/>
</dbReference>
<feature type="transmembrane region" description="Helical" evidence="6">
    <location>
        <begin position="135"/>
        <end position="153"/>
    </location>
</feature>
<dbReference type="Pfam" id="PF01098">
    <property type="entry name" value="FTSW_RODA_SPOVE"/>
    <property type="match status" value="1"/>
</dbReference>
<dbReference type="PANTHER" id="PTHR30474:SF1">
    <property type="entry name" value="PEPTIDOGLYCAN GLYCOSYLTRANSFERASE MRDB"/>
    <property type="match status" value="1"/>
</dbReference>
<keyword evidence="5 6" id="KW-0472">Membrane</keyword>
<evidence type="ECO:0000313" key="7">
    <source>
        <dbReference type="EMBL" id="MUG69125.1"/>
    </source>
</evidence>
<feature type="transmembrane region" description="Helical" evidence="6">
    <location>
        <begin position="70"/>
        <end position="87"/>
    </location>
</feature>
<dbReference type="Proteomes" id="UP000450917">
    <property type="component" value="Unassembled WGS sequence"/>
</dbReference>
<keyword evidence="2 6" id="KW-0812">Transmembrane</keyword>
<keyword evidence="3" id="KW-0133">Cell shape</keyword>
<feature type="transmembrane region" description="Helical" evidence="6">
    <location>
        <begin position="159"/>
        <end position="175"/>
    </location>
</feature>
<keyword evidence="8" id="KW-1185">Reference proteome</keyword>
<gene>
    <name evidence="7" type="ORF">GNP93_00400</name>
</gene>
<feature type="transmembrane region" description="Helical" evidence="6">
    <location>
        <begin position="12"/>
        <end position="32"/>
    </location>
</feature>
<comment type="caution">
    <text evidence="7">The sequence shown here is derived from an EMBL/GenBank/DDBJ whole genome shotgun (WGS) entry which is preliminary data.</text>
</comment>
<dbReference type="GO" id="GO:0051301">
    <property type="term" value="P:cell division"/>
    <property type="evidence" value="ECO:0007669"/>
    <property type="project" value="InterPro"/>
</dbReference>
<dbReference type="InterPro" id="IPR001182">
    <property type="entry name" value="FtsW/RodA"/>
</dbReference>
<protein>
    <submittedName>
        <fullName evidence="7">Rod shape-determining protein RodA</fullName>
    </submittedName>
</protein>
<feature type="transmembrane region" description="Helical" evidence="6">
    <location>
        <begin position="182"/>
        <end position="204"/>
    </location>
</feature>
<feature type="transmembrane region" description="Helical" evidence="6">
    <location>
        <begin position="353"/>
        <end position="373"/>
    </location>
</feature>
<evidence type="ECO:0000256" key="2">
    <source>
        <dbReference type="ARBA" id="ARBA00022692"/>
    </source>
</evidence>
<comment type="subcellular location">
    <subcellularLocation>
        <location evidence="1">Membrane</location>
        <topology evidence="1">Multi-pass membrane protein</topology>
    </subcellularLocation>
</comment>
<dbReference type="RefSeq" id="WP_127607812.1">
    <property type="nucleotide sequence ID" value="NZ_JARTHJ010000031.1"/>
</dbReference>
<evidence type="ECO:0000313" key="8">
    <source>
        <dbReference type="Proteomes" id="UP000450917"/>
    </source>
</evidence>
<dbReference type="PANTHER" id="PTHR30474">
    <property type="entry name" value="CELL CYCLE PROTEIN"/>
    <property type="match status" value="1"/>
</dbReference>
<feature type="transmembrane region" description="Helical" evidence="6">
    <location>
        <begin position="44"/>
        <end position="63"/>
    </location>
</feature>
<feature type="transmembrane region" description="Helical" evidence="6">
    <location>
        <begin position="286"/>
        <end position="303"/>
    </location>
</feature>
<evidence type="ECO:0000256" key="3">
    <source>
        <dbReference type="ARBA" id="ARBA00022960"/>
    </source>
</evidence>
<dbReference type="AlphaFoldDB" id="A0A7X2Z7F4"/>
<evidence type="ECO:0000256" key="6">
    <source>
        <dbReference type="SAM" id="Phobius"/>
    </source>
</evidence>
<sequence>MLHKFKKIDPLIVFLLLAFMVISTLLLYSATLNDSMFTFDTKKLAIVYSISIVAFFLTAAFDYRVLIKTSYYLYGIGILLLVAVYFFGSKINGARGWFKGLPFGLDFQPVELVKIILILTLATFMARRKGEPLELLRDVIPIGLIALLPISLVIIQPDLGNAIILGVILIGMYWIGNIKLIYAFLGAAIITGLSYLFIFLFKLYHVPLQAFLRSKELPTHWMDRINTFVNPTEADKNDTYHVDNAIRAIGSGSLTGEGYLNGSSIHSNFIPVAYTDSIFVVVGEEFGFVGASILLLMYFVLIYRMILISIYCDNYAGSFIIIGIVSMLVFQIFQNVGMMIGIMPLTGITLPFISYGGTSLLINMVAMGLVMSIRMHDDKLLDEE</sequence>
<feature type="transmembrane region" description="Helical" evidence="6">
    <location>
        <begin position="315"/>
        <end position="333"/>
    </location>
</feature>
<evidence type="ECO:0000256" key="4">
    <source>
        <dbReference type="ARBA" id="ARBA00022989"/>
    </source>
</evidence>